<feature type="region of interest" description="Disordered" evidence="1">
    <location>
        <begin position="277"/>
        <end position="305"/>
    </location>
</feature>
<evidence type="ECO:0000313" key="4">
    <source>
        <dbReference type="Proteomes" id="UP000539642"/>
    </source>
</evidence>
<organism evidence="3 4">
    <name type="scientific">Desulfoprunum benzoelyticum</name>
    <dbReference type="NCBI Taxonomy" id="1506996"/>
    <lineage>
        <taxon>Bacteria</taxon>
        <taxon>Pseudomonadati</taxon>
        <taxon>Thermodesulfobacteriota</taxon>
        <taxon>Desulfobulbia</taxon>
        <taxon>Desulfobulbales</taxon>
        <taxon>Desulfobulbaceae</taxon>
        <taxon>Desulfoprunum</taxon>
    </lineage>
</organism>
<accession>A0A840ULP0</accession>
<keyword evidence="2" id="KW-0732">Signal</keyword>
<protein>
    <recommendedName>
        <fullName evidence="5">DUF3108 domain-containing protein</fullName>
    </recommendedName>
</protein>
<feature type="chain" id="PRO_5032520587" description="DUF3108 domain-containing protein" evidence="2">
    <location>
        <begin position="23"/>
        <end position="305"/>
    </location>
</feature>
<dbReference type="AlphaFoldDB" id="A0A840ULP0"/>
<reference evidence="3 4" key="1">
    <citation type="submission" date="2020-08" db="EMBL/GenBank/DDBJ databases">
        <title>Genomic Encyclopedia of Type Strains, Phase IV (KMG-IV): sequencing the most valuable type-strain genomes for metagenomic binning, comparative biology and taxonomic classification.</title>
        <authorList>
            <person name="Goeker M."/>
        </authorList>
    </citation>
    <scope>NUCLEOTIDE SEQUENCE [LARGE SCALE GENOMIC DNA]</scope>
    <source>
        <strain evidence="3 4">DSM 28570</strain>
    </source>
</reference>
<dbReference type="RefSeq" id="WP_183347762.1">
    <property type="nucleotide sequence ID" value="NZ_JACHEO010000001.1"/>
</dbReference>
<evidence type="ECO:0000256" key="1">
    <source>
        <dbReference type="SAM" id="MobiDB-lite"/>
    </source>
</evidence>
<dbReference type="Pfam" id="PF11306">
    <property type="entry name" value="DUF3108"/>
    <property type="match status" value="1"/>
</dbReference>
<feature type="signal peptide" evidence="2">
    <location>
        <begin position="1"/>
        <end position="22"/>
    </location>
</feature>
<dbReference type="Proteomes" id="UP000539642">
    <property type="component" value="Unassembled WGS sequence"/>
</dbReference>
<sequence length="305" mass="34074">MRRYFRTIVLLLGLVLPAAAAAAEETSAAGALPYGVIDQELLETAYVDGEKMLYEVFWTGGVKIGELSLEIKRIKGMKTATHLVKTVITTENGAIHGIYPVRDVHVTTVLGRDRLPSRYEVKQKEGFNYEAYRLTRYNQQTGRIWYKKNDDPSTTYMVEAPIHNEFSAFLGSRVMPFTVGQAFLVPTFADKRRNEVQVKVLARETLEGTVLGTVETMQVTPILEFKGLYDKSGDTVIWYTDDQCRVPVRINSKLVIGSLTLDLVSYYNTRCPQYHGAVPGKGKKAEKPVAAADRVSGGTNEEHTN</sequence>
<dbReference type="EMBL" id="JACHEO010000001">
    <property type="protein sequence ID" value="MBB5346692.1"/>
    <property type="molecule type" value="Genomic_DNA"/>
</dbReference>
<evidence type="ECO:0008006" key="5">
    <source>
        <dbReference type="Google" id="ProtNLM"/>
    </source>
</evidence>
<evidence type="ECO:0000313" key="3">
    <source>
        <dbReference type="EMBL" id="MBB5346692.1"/>
    </source>
</evidence>
<proteinExistence type="predicted"/>
<name>A0A840ULP0_9BACT</name>
<dbReference type="InterPro" id="IPR021457">
    <property type="entry name" value="DUF3108"/>
</dbReference>
<gene>
    <name evidence="3" type="ORF">HNQ81_000399</name>
</gene>
<keyword evidence="4" id="KW-1185">Reference proteome</keyword>
<comment type="caution">
    <text evidence="3">The sequence shown here is derived from an EMBL/GenBank/DDBJ whole genome shotgun (WGS) entry which is preliminary data.</text>
</comment>
<evidence type="ECO:0000256" key="2">
    <source>
        <dbReference type="SAM" id="SignalP"/>
    </source>
</evidence>